<evidence type="ECO:0000256" key="1">
    <source>
        <dbReference type="ARBA" id="ARBA00005863"/>
    </source>
</evidence>
<comment type="similarity">
    <text evidence="1">Belongs to the LovG family.</text>
</comment>
<evidence type="ECO:0000313" key="4">
    <source>
        <dbReference type="EMBL" id="KAG9188476.1"/>
    </source>
</evidence>
<dbReference type="InterPro" id="IPR005645">
    <property type="entry name" value="FSH-like_dom"/>
</dbReference>
<dbReference type="GO" id="GO:0044550">
    <property type="term" value="P:secondary metabolite biosynthetic process"/>
    <property type="evidence" value="ECO:0007669"/>
    <property type="project" value="TreeGrafter"/>
</dbReference>
<dbReference type="PANTHER" id="PTHR48070">
    <property type="entry name" value="ESTERASE OVCA2"/>
    <property type="match status" value="1"/>
</dbReference>
<reference evidence="4" key="1">
    <citation type="submission" date="2021-07" db="EMBL/GenBank/DDBJ databases">
        <title>Genome Resource of American Ginseng Black Spot Pathogen Alternaria panax.</title>
        <authorList>
            <person name="Qiu C."/>
            <person name="Wang W."/>
            <person name="Liu Z."/>
        </authorList>
    </citation>
    <scope>NUCLEOTIDE SEQUENCE</scope>
    <source>
        <strain evidence="4">BNCC115425</strain>
    </source>
</reference>
<proteinExistence type="inferred from homology"/>
<organism evidence="4 5">
    <name type="scientific">Alternaria panax</name>
    <dbReference type="NCBI Taxonomy" id="48097"/>
    <lineage>
        <taxon>Eukaryota</taxon>
        <taxon>Fungi</taxon>
        <taxon>Dikarya</taxon>
        <taxon>Ascomycota</taxon>
        <taxon>Pezizomycotina</taxon>
        <taxon>Dothideomycetes</taxon>
        <taxon>Pleosporomycetidae</taxon>
        <taxon>Pleosporales</taxon>
        <taxon>Pleosporineae</taxon>
        <taxon>Pleosporaceae</taxon>
        <taxon>Alternaria</taxon>
        <taxon>Alternaria sect. Panax</taxon>
    </lineage>
</organism>
<protein>
    <recommendedName>
        <fullName evidence="3">Serine hydrolase domain-containing protein</fullName>
    </recommendedName>
</protein>
<evidence type="ECO:0000259" key="3">
    <source>
        <dbReference type="Pfam" id="PF03959"/>
    </source>
</evidence>
<dbReference type="Pfam" id="PF03959">
    <property type="entry name" value="FSH1"/>
    <property type="match status" value="1"/>
</dbReference>
<sequence>MPSTYSHPVSKIPPTKPDTTSLPRILCLHGGGVNAAIFKAQSRSLIRHLQHSFRLVWADGPFFCDPHSDIISVYSDYAPFRRWLRWLPEHPEIDEDTCIEEIGYAMRTAMEDDDREGGTGEWVGLMGFSQGAKLSASLLLEQQARETQARKEGTKIATGLTGVPGIRWRFGILLAGRAPLSNLNPELLKSEALEQSSPTIFEDKLAELNDPPLVFDRWKDQNSVLKRPQQRICSHGTLGEKSGALMFVGKHNKSLAKIDAELPEAMKGPHLYHGWIADLDMISFQHIVDEMRAQTGIGGVHMNCRCDIHISERPDFESCSFEDDDDFVPSQALIEMPTAEKLGLPLLIHVLEPGLPRRDRRMIANNPDTKFTEEYNCSFHSINPALWNAMASPLVVARKDQLRKFSEPSTPDQVHAIYFPRNEGRPRFVWAPVKDENKRKPADLDYGVNLSQVIPSEYLHCLMKTSTIETNSVLGHQHRALEYYGADPSSSTAKATAASI</sequence>
<keyword evidence="2" id="KW-0378">Hydrolase</keyword>
<name>A0AAD4FGW9_9PLEO</name>
<dbReference type="EMBL" id="JAANER010000006">
    <property type="protein sequence ID" value="KAG9188476.1"/>
    <property type="molecule type" value="Genomic_DNA"/>
</dbReference>
<dbReference type="InterPro" id="IPR050593">
    <property type="entry name" value="LovG"/>
</dbReference>
<dbReference type="GO" id="GO:0005737">
    <property type="term" value="C:cytoplasm"/>
    <property type="evidence" value="ECO:0007669"/>
    <property type="project" value="TreeGrafter"/>
</dbReference>
<dbReference type="GO" id="GO:0016787">
    <property type="term" value="F:hydrolase activity"/>
    <property type="evidence" value="ECO:0007669"/>
    <property type="project" value="UniProtKB-KW"/>
</dbReference>
<evidence type="ECO:0000313" key="5">
    <source>
        <dbReference type="Proteomes" id="UP001199106"/>
    </source>
</evidence>
<dbReference type="AlphaFoldDB" id="A0AAD4FGW9"/>
<dbReference type="SUPFAM" id="SSF53474">
    <property type="entry name" value="alpha/beta-Hydrolases"/>
    <property type="match status" value="1"/>
</dbReference>
<dbReference type="GO" id="GO:0005634">
    <property type="term" value="C:nucleus"/>
    <property type="evidence" value="ECO:0007669"/>
    <property type="project" value="TreeGrafter"/>
</dbReference>
<accession>A0AAD4FGW9</accession>
<dbReference type="Gene3D" id="3.40.50.1820">
    <property type="entry name" value="alpha/beta hydrolase"/>
    <property type="match status" value="1"/>
</dbReference>
<gene>
    <name evidence="4" type="ORF">G6011_02399</name>
</gene>
<evidence type="ECO:0000256" key="2">
    <source>
        <dbReference type="ARBA" id="ARBA00022801"/>
    </source>
</evidence>
<comment type="caution">
    <text evidence="4">The sequence shown here is derived from an EMBL/GenBank/DDBJ whole genome shotgun (WGS) entry which is preliminary data.</text>
</comment>
<dbReference type="InterPro" id="IPR029058">
    <property type="entry name" value="AB_hydrolase_fold"/>
</dbReference>
<dbReference type="Proteomes" id="UP001199106">
    <property type="component" value="Unassembled WGS sequence"/>
</dbReference>
<dbReference type="PANTHER" id="PTHR48070:SF3">
    <property type="entry name" value="ESTERASE DBAE-RELATED"/>
    <property type="match status" value="1"/>
</dbReference>
<feature type="domain" description="Serine hydrolase" evidence="3">
    <location>
        <begin position="22"/>
        <end position="185"/>
    </location>
</feature>
<keyword evidence="5" id="KW-1185">Reference proteome</keyword>